<proteinExistence type="predicted"/>
<accession>A0A4Q7KGT0</accession>
<comment type="caution">
    <text evidence="1">The sequence shown here is derived from an EMBL/GenBank/DDBJ whole genome shotgun (WGS) entry which is preliminary data.</text>
</comment>
<dbReference type="AlphaFoldDB" id="A0A4Q7KGT0"/>
<organism evidence="1 2">
    <name type="scientific">Herbihabitans rhizosphaerae</name>
    <dbReference type="NCBI Taxonomy" id="1872711"/>
    <lineage>
        <taxon>Bacteria</taxon>
        <taxon>Bacillati</taxon>
        <taxon>Actinomycetota</taxon>
        <taxon>Actinomycetes</taxon>
        <taxon>Pseudonocardiales</taxon>
        <taxon>Pseudonocardiaceae</taxon>
        <taxon>Herbihabitans</taxon>
    </lineage>
</organism>
<gene>
    <name evidence="1" type="ORF">EV193_110220</name>
</gene>
<name>A0A4Q7KGT0_9PSEU</name>
<protein>
    <submittedName>
        <fullName evidence="1">Immunity protein 49 of polymorphic toxin system</fullName>
    </submittedName>
</protein>
<dbReference type="Pfam" id="PF15575">
    <property type="entry name" value="Imm49"/>
    <property type="match status" value="1"/>
</dbReference>
<evidence type="ECO:0000313" key="1">
    <source>
        <dbReference type="EMBL" id="RZS34070.1"/>
    </source>
</evidence>
<dbReference type="RefSeq" id="WP_130347435.1">
    <property type="nucleotide sequence ID" value="NZ_SGWQ01000010.1"/>
</dbReference>
<evidence type="ECO:0000313" key="2">
    <source>
        <dbReference type="Proteomes" id="UP000294257"/>
    </source>
</evidence>
<dbReference type="EMBL" id="SGWQ01000010">
    <property type="protein sequence ID" value="RZS34070.1"/>
    <property type="molecule type" value="Genomic_DNA"/>
</dbReference>
<reference evidence="1 2" key="1">
    <citation type="submission" date="2019-02" db="EMBL/GenBank/DDBJ databases">
        <title>Genomic Encyclopedia of Type Strains, Phase IV (KMG-IV): sequencing the most valuable type-strain genomes for metagenomic binning, comparative biology and taxonomic classification.</title>
        <authorList>
            <person name="Goeker M."/>
        </authorList>
    </citation>
    <scope>NUCLEOTIDE SEQUENCE [LARGE SCALE GENOMIC DNA]</scope>
    <source>
        <strain evidence="1 2">DSM 101727</strain>
    </source>
</reference>
<dbReference type="OrthoDB" id="3476420at2"/>
<keyword evidence="2" id="KW-1185">Reference proteome</keyword>
<dbReference type="Proteomes" id="UP000294257">
    <property type="component" value="Unassembled WGS sequence"/>
</dbReference>
<dbReference type="InterPro" id="IPR029074">
    <property type="entry name" value="Imm49"/>
</dbReference>
<sequence>MTVVARHPIDVAASDVEADRLLNGMPRIVDAIVRDPAALFAVMTQSLDEAGHRTAGDNRAAWADTWRAVVRAMQASSAIFVVAGQPAGEVSFRVDYDVVSRAGTGPLPFADAFTWLRALYLAMICRERARIDALAATPVELLRASGSAMDEYAISWVRTWQTYWRGEGGLVDLIIETMRGTNPEQLRHVSEEATLRIHYPPIELFYRLTQREDDKFNDALADAVDLHRLFWTKDSPEFVRSRHPGGYIALAPLAIACLARDAGIAITVESDYLPVHLLEATRVGEITT</sequence>